<accession>A0A0V8JL27</accession>
<gene>
    <name evidence="1" type="ORF">AS180_12065</name>
</gene>
<dbReference type="GeneID" id="93683971"/>
<sequence length="127" mass="14685">MGIIQKVKSVFSNHSETRDHHENPKLQTHYYKSTASQTFTQVQNLLKNMNGVEILAAYEERGEISLNVSKGRKAFVVITIISLRPFETAIDFSVTTESKVMPFDFGYSKELIIFFYKYFDQHLIAIK</sequence>
<proteinExistence type="predicted"/>
<name>A0A0V8JL27_9BACI</name>
<reference evidence="1 2" key="1">
    <citation type="submission" date="2015-11" db="EMBL/GenBank/DDBJ databases">
        <title>Bacillus caseinolyticus sp nov.</title>
        <authorList>
            <person name="Dastager S.G."/>
            <person name="Mawlankar R."/>
        </authorList>
    </citation>
    <scope>NUCLEOTIDE SEQUENCE [LARGE SCALE GENOMIC DNA]</scope>
    <source>
        <strain evidence="1 2">SGD-V-76</strain>
    </source>
</reference>
<organism evidence="1 2">
    <name type="scientific">Priestia veravalensis</name>
    <dbReference type="NCBI Taxonomy" id="1414648"/>
    <lineage>
        <taxon>Bacteria</taxon>
        <taxon>Bacillati</taxon>
        <taxon>Bacillota</taxon>
        <taxon>Bacilli</taxon>
        <taxon>Bacillales</taxon>
        <taxon>Bacillaceae</taxon>
        <taxon>Priestia</taxon>
    </lineage>
</organism>
<dbReference type="AlphaFoldDB" id="A0A0V8JL27"/>
<protein>
    <submittedName>
        <fullName evidence="1">Cytosolic protein</fullName>
    </submittedName>
</protein>
<dbReference type="RefSeq" id="WP_025907228.1">
    <property type="nucleotide sequence ID" value="NZ_KQ758654.1"/>
</dbReference>
<dbReference type="EMBL" id="LNQP01000039">
    <property type="protein sequence ID" value="KSU87644.1"/>
    <property type="molecule type" value="Genomic_DNA"/>
</dbReference>
<comment type="caution">
    <text evidence="1">The sequence shown here is derived from an EMBL/GenBank/DDBJ whole genome shotgun (WGS) entry which is preliminary data.</text>
</comment>
<keyword evidence="2" id="KW-1185">Reference proteome</keyword>
<dbReference type="Proteomes" id="UP000053681">
    <property type="component" value="Unassembled WGS sequence"/>
</dbReference>
<evidence type="ECO:0000313" key="2">
    <source>
        <dbReference type="Proteomes" id="UP000053681"/>
    </source>
</evidence>
<evidence type="ECO:0000313" key="1">
    <source>
        <dbReference type="EMBL" id="KSU87644.1"/>
    </source>
</evidence>